<dbReference type="EMBL" id="UZWD01000038">
    <property type="protein sequence ID" value="VDS06160.1"/>
    <property type="molecule type" value="Genomic_DNA"/>
</dbReference>
<reference evidence="8 9" key="1">
    <citation type="submission" date="2018-12" db="EMBL/GenBank/DDBJ databases">
        <authorList>
            <person name="Criscuolo A."/>
        </authorList>
    </citation>
    <scope>NUCLEOTIDE SEQUENCE [LARGE SCALE GENOMIC DNA]</scope>
    <source>
        <strain evidence="8">ACIP1116281</strain>
    </source>
</reference>
<name>A0A3S4D7G1_9HYPH</name>
<keyword evidence="2" id="KW-1003">Cell membrane</keyword>
<keyword evidence="8" id="KW-0418">Kinase</keyword>
<keyword evidence="3 6" id="KW-0812">Transmembrane</keyword>
<evidence type="ECO:0000256" key="5">
    <source>
        <dbReference type="ARBA" id="ARBA00023136"/>
    </source>
</evidence>
<dbReference type="GO" id="GO:0004713">
    <property type="term" value="F:protein tyrosine kinase activity"/>
    <property type="evidence" value="ECO:0007669"/>
    <property type="project" value="TreeGrafter"/>
</dbReference>
<comment type="subcellular location">
    <subcellularLocation>
        <location evidence="1">Cell membrane</location>
        <topology evidence="1">Multi-pass membrane protein</topology>
    </subcellularLocation>
</comment>
<evidence type="ECO:0000256" key="1">
    <source>
        <dbReference type="ARBA" id="ARBA00004651"/>
    </source>
</evidence>
<evidence type="ECO:0000256" key="3">
    <source>
        <dbReference type="ARBA" id="ARBA00022692"/>
    </source>
</evidence>
<accession>A0A3S4D7G1</accession>
<gene>
    <name evidence="8" type="ORF">DEVEQU_03313</name>
</gene>
<dbReference type="GO" id="GO:0005886">
    <property type="term" value="C:plasma membrane"/>
    <property type="evidence" value="ECO:0007669"/>
    <property type="project" value="UniProtKB-SubCell"/>
</dbReference>
<dbReference type="PANTHER" id="PTHR32309:SF13">
    <property type="entry name" value="FERRIC ENTEROBACTIN TRANSPORT PROTEIN FEPE"/>
    <property type="match status" value="1"/>
</dbReference>
<dbReference type="RefSeq" id="WP_164550452.1">
    <property type="nucleotide sequence ID" value="NZ_JBHTMH010000001.1"/>
</dbReference>
<dbReference type="Pfam" id="PF02706">
    <property type="entry name" value="Wzz"/>
    <property type="match status" value="1"/>
</dbReference>
<evidence type="ECO:0000313" key="8">
    <source>
        <dbReference type="EMBL" id="VDS06160.1"/>
    </source>
</evidence>
<dbReference type="InterPro" id="IPR003856">
    <property type="entry name" value="LPS_length_determ_N"/>
</dbReference>
<sequence length="808" mass="87012">MAHDSSAYSDARIDIGAVTGAVVKRLPRILLVTLVLLALTFVVLMFLPRLYESSASILVEPRSNSYSRASNEAAPSVSGNEAGVVSSQIELIKSRDTLLQVIDQLDLRSVPEFNGSQGGFSPMAVITQLMGRQSAPVSVDETVLNTLYSRLTVVQERDSRLISVLVRSTNPQRAADIANAIANAHVSRRAQLSISDTAEASTWLRDEIARLRLSVQEAETAVAQFKVDNDLFTGQNNTSLLDQQLSTIATQINSAQERKNTALSRAALIRGLIERGQPIEGVSDVRASVVIQQLSQEKAQLQGERAQRSATLLASHPAIRAIDAQIIELDRQIRAEGQRVASALEAEAQIEADLETSLQADLTRAKTEASVATKDTVALDGLQREAKAQRDLLEAYLLRYNEASSRVETNSALPDVRVVSVAAPSVNPAFPQTALIMLAVGLVSFMGQIGAIIFRELMSGRAVVETQQVEPQVAAAVDHAAPINAEDEAFHEATPLYEAPAMGEPHDVEDTPDLYEAPDIYAMPERPTFAHARRAADVEEPVLASSEDEPELPMFKDDEAAVVPDAIDHQHAAAASSFMEALMSEPEYQPRRPAKVQPQVVEPEPVAAAIAASEPAPQPRRAPRRPPVIVQYDDLASDLVLGRSHLLLLADHSASLPSRYLAEDLVRDSLAKGLSVALVDAGTGRQTEELGLTDLSTGEASFGDIVQKSADNSFAEISWGQGLAIDAKSSKPLTLVDALCDIYEVVVVLTGRVGRQSSLYSFAELEGRIILVAGEETDIEDAEFVRGRLMDAGLPRVEVALLAESVAA</sequence>
<dbReference type="InterPro" id="IPR050445">
    <property type="entry name" value="Bact_polysacc_biosynth/exp"/>
</dbReference>
<dbReference type="AlphaFoldDB" id="A0A3S4D7G1"/>
<dbReference type="PANTHER" id="PTHR32309">
    <property type="entry name" value="TYROSINE-PROTEIN KINASE"/>
    <property type="match status" value="1"/>
</dbReference>
<keyword evidence="4 6" id="KW-1133">Transmembrane helix</keyword>
<organism evidence="8 9">
    <name type="scientific">Devosia equisanguinis</name>
    <dbReference type="NCBI Taxonomy" id="2490941"/>
    <lineage>
        <taxon>Bacteria</taxon>
        <taxon>Pseudomonadati</taxon>
        <taxon>Pseudomonadota</taxon>
        <taxon>Alphaproteobacteria</taxon>
        <taxon>Hyphomicrobiales</taxon>
        <taxon>Devosiaceae</taxon>
        <taxon>Devosia</taxon>
    </lineage>
</organism>
<feature type="transmembrane region" description="Helical" evidence="6">
    <location>
        <begin position="29"/>
        <end position="51"/>
    </location>
</feature>
<evidence type="ECO:0000259" key="7">
    <source>
        <dbReference type="Pfam" id="PF02706"/>
    </source>
</evidence>
<feature type="domain" description="Polysaccharide chain length determinant N-terminal" evidence="7">
    <location>
        <begin position="12"/>
        <end position="105"/>
    </location>
</feature>
<proteinExistence type="predicted"/>
<keyword evidence="9" id="KW-1185">Reference proteome</keyword>
<keyword evidence="5 6" id="KW-0472">Membrane</keyword>
<dbReference type="Proteomes" id="UP000268844">
    <property type="component" value="Unassembled WGS sequence"/>
</dbReference>
<keyword evidence="8" id="KW-0808">Transferase</keyword>
<protein>
    <submittedName>
        <fullName evidence="8">Tyrosine kinase</fullName>
    </submittedName>
</protein>
<evidence type="ECO:0000256" key="4">
    <source>
        <dbReference type="ARBA" id="ARBA00022989"/>
    </source>
</evidence>
<evidence type="ECO:0000256" key="6">
    <source>
        <dbReference type="SAM" id="Phobius"/>
    </source>
</evidence>
<evidence type="ECO:0000256" key="2">
    <source>
        <dbReference type="ARBA" id="ARBA00022475"/>
    </source>
</evidence>
<evidence type="ECO:0000313" key="9">
    <source>
        <dbReference type="Proteomes" id="UP000268844"/>
    </source>
</evidence>